<sequence>MRIGFLSLPVPGHANPMTSLARKFQSRGHDVVFISLIDMVPFAEAAGLPFVPCTETIYPAGTMETFIRHLCKLSGEDALHFTVNTMMKGYTAALYKTLPDTLSKAGVDVLVLDQYQPYVELIPMHLRMPFVHVSNALHVDYTGRTPVCFMDWQNETGADALARNIEGVRLSRKILEPCTAMAQSYASEVGLSVDWNNPHSTLSPLAWITQCPKEFDFDSAPDFPQFHYAGPFHDGHGRMDFDFPWQQLTGAPLVYASMGTLQNGLVEVFRSITQAALGLKELQFVLAVGGQLDQKQLGDVPANVIVVSHAPQIEILKRSSLCITHGGLNTVLESLSSDVPMIALPVTNDQPGVAARIANKNVGVVLSPQQASPADFVTAIKRVLGDPTFRDNAQRMQEAIRSTDGLSIAADILERAFELEEREG</sequence>
<name>G8NYJ9_GRAMM</name>
<dbReference type="eggNOG" id="COG1819">
    <property type="taxonomic scope" value="Bacteria"/>
</dbReference>
<dbReference type="KEGG" id="gma:AciX8_4789"/>
<dbReference type="FunFam" id="3.40.50.2000:FF:000072">
    <property type="entry name" value="Glycosyl transferase"/>
    <property type="match status" value="1"/>
</dbReference>
<organism evidence="1 2">
    <name type="scientific">Granulicella mallensis (strain ATCC BAA-1857 / DSM 23137 / MP5ACTX8)</name>
    <dbReference type="NCBI Taxonomy" id="682795"/>
    <lineage>
        <taxon>Bacteria</taxon>
        <taxon>Pseudomonadati</taxon>
        <taxon>Acidobacteriota</taxon>
        <taxon>Terriglobia</taxon>
        <taxon>Terriglobales</taxon>
        <taxon>Acidobacteriaceae</taxon>
        <taxon>Granulicella</taxon>
    </lineage>
</organism>
<proteinExistence type="predicted"/>
<gene>
    <name evidence="1" type="ordered locus">AciX8_4789</name>
</gene>
<protein>
    <submittedName>
        <fullName evidence="1">Glycosyltransferase, MGT family</fullName>
    </submittedName>
</protein>
<dbReference type="SUPFAM" id="SSF53756">
    <property type="entry name" value="UDP-Glycosyltransferase/glycogen phosphorylase"/>
    <property type="match status" value="1"/>
</dbReference>
<dbReference type="RefSeq" id="WP_014267929.1">
    <property type="nucleotide sequence ID" value="NC_016631.1"/>
</dbReference>
<dbReference type="OrthoDB" id="107712at2"/>
<dbReference type="GO" id="GO:0016758">
    <property type="term" value="F:hexosyltransferase activity"/>
    <property type="evidence" value="ECO:0007669"/>
    <property type="project" value="UniProtKB-ARBA"/>
</dbReference>
<keyword evidence="1" id="KW-0808">Transferase</keyword>
<dbReference type="Proteomes" id="UP000007113">
    <property type="component" value="Chromosome"/>
</dbReference>
<dbReference type="Pfam" id="PF00201">
    <property type="entry name" value="UDPGT"/>
    <property type="match status" value="1"/>
</dbReference>
<dbReference type="CDD" id="cd03784">
    <property type="entry name" value="GT1_Gtf-like"/>
    <property type="match status" value="1"/>
</dbReference>
<evidence type="ECO:0000313" key="1">
    <source>
        <dbReference type="EMBL" id="AEU39058.1"/>
    </source>
</evidence>
<dbReference type="EMBL" id="CP003130">
    <property type="protein sequence ID" value="AEU39058.1"/>
    <property type="molecule type" value="Genomic_DNA"/>
</dbReference>
<evidence type="ECO:0000313" key="2">
    <source>
        <dbReference type="Proteomes" id="UP000007113"/>
    </source>
</evidence>
<dbReference type="GO" id="GO:0017000">
    <property type="term" value="P:antibiotic biosynthetic process"/>
    <property type="evidence" value="ECO:0007669"/>
    <property type="project" value="UniProtKB-ARBA"/>
</dbReference>
<dbReference type="InterPro" id="IPR002213">
    <property type="entry name" value="UDP_glucos_trans"/>
</dbReference>
<dbReference type="PANTHER" id="PTHR48050">
    <property type="entry name" value="STEROL 3-BETA-GLUCOSYLTRANSFERASE"/>
    <property type="match status" value="1"/>
</dbReference>
<dbReference type="GO" id="GO:0008194">
    <property type="term" value="F:UDP-glycosyltransferase activity"/>
    <property type="evidence" value="ECO:0007669"/>
    <property type="project" value="InterPro"/>
</dbReference>
<dbReference type="InterPro" id="IPR050426">
    <property type="entry name" value="Glycosyltransferase_28"/>
</dbReference>
<reference evidence="1 2" key="1">
    <citation type="submission" date="2011-11" db="EMBL/GenBank/DDBJ databases">
        <title>Complete sequence of Granulicella mallensis MP5ACTX8.</title>
        <authorList>
            <consortium name="US DOE Joint Genome Institute"/>
            <person name="Lucas S."/>
            <person name="Copeland A."/>
            <person name="Lapidus A."/>
            <person name="Cheng J.-F."/>
            <person name="Goodwin L."/>
            <person name="Pitluck S."/>
            <person name="Peters L."/>
            <person name="Lu M."/>
            <person name="Detter J.C."/>
            <person name="Han C."/>
            <person name="Tapia R."/>
            <person name="Land M."/>
            <person name="Hauser L."/>
            <person name="Kyrpides N."/>
            <person name="Ivanova N."/>
            <person name="Mikhailova N."/>
            <person name="Pagani I."/>
            <person name="Rawat S."/>
            <person name="Mannisto M."/>
            <person name="Haggblom M."/>
            <person name="Woyke T."/>
        </authorList>
    </citation>
    <scope>NUCLEOTIDE SEQUENCE [LARGE SCALE GENOMIC DNA]</scope>
    <source>
        <strain evidence="2">ATCC BAA-1857 / DSM 23137 / MP5ACTX8</strain>
    </source>
</reference>
<dbReference type="HOGENOM" id="CLU_000537_7_1_0"/>
<dbReference type="STRING" id="682795.AciX8_4789"/>
<dbReference type="Gene3D" id="3.40.50.2000">
    <property type="entry name" value="Glycogen Phosphorylase B"/>
    <property type="match status" value="2"/>
</dbReference>
<accession>G8NYJ9</accession>
<dbReference type="AlphaFoldDB" id="G8NYJ9"/>
<dbReference type="PANTHER" id="PTHR48050:SF13">
    <property type="entry name" value="STEROL 3-BETA-GLUCOSYLTRANSFERASE UGT80A2"/>
    <property type="match status" value="1"/>
</dbReference>
<keyword evidence="2" id="KW-1185">Reference proteome</keyword>